<comment type="caution">
    <text evidence="1">The sequence shown here is derived from an EMBL/GenBank/DDBJ whole genome shotgun (WGS) entry which is preliminary data.</text>
</comment>
<protein>
    <submittedName>
        <fullName evidence="1">Uncharacterized protein</fullName>
    </submittedName>
</protein>
<dbReference type="EMBL" id="JALBCA010000024">
    <property type="protein sequence ID" value="KAI2389369.1"/>
    <property type="molecule type" value="Genomic_DNA"/>
</dbReference>
<evidence type="ECO:0000313" key="1">
    <source>
        <dbReference type="EMBL" id="KAI2389369.1"/>
    </source>
</evidence>
<gene>
    <name evidence="1" type="ORF">LOY88_002087</name>
</gene>
<accession>A0ACB8V0P3</accession>
<reference evidence="1" key="1">
    <citation type="journal article" date="2022" name="bioRxiv">
        <title>Population genetic analysis of Ophidiomyces ophidiicola, the causative agent of snake fungal disease, indicates recent introductions to the USA.</title>
        <authorList>
            <person name="Ladner J.T."/>
            <person name="Palmer J.M."/>
            <person name="Ettinger C.L."/>
            <person name="Stajich J.E."/>
            <person name="Farrell T.M."/>
            <person name="Glorioso B.M."/>
            <person name="Lawson B."/>
            <person name="Price S.J."/>
            <person name="Stengle A.G."/>
            <person name="Grear D.A."/>
            <person name="Lorch J.M."/>
        </authorList>
    </citation>
    <scope>NUCLEOTIDE SEQUENCE</scope>
    <source>
        <strain evidence="1">NWHC 24266-5</strain>
    </source>
</reference>
<organism evidence="1">
    <name type="scientific">Ophidiomyces ophidiicola</name>
    <dbReference type="NCBI Taxonomy" id="1387563"/>
    <lineage>
        <taxon>Eukaryota</taxon>
        <taxon>Fungi</taxon>
        <taxon>Dikarya</taxon>
        <taxon>Ascomycota</taxon>
        <taxon>Pezizomycotina</taxon>
        <taxon>Eurotiomycetes</taxon>
        <taxon>Eurotiomycetidae</taxon>
        <taxon>Onygenales</taxon>
        <taxon>Onygenaceae</taxon>
        <taxon>Ophidiomyces</taxon>
    </lineage>
</organism>
<sequence length="452" mass="50455">MAGGQPQRQTRQTASPYEARTQHESDTEAESSSSDEEAQGPAQTTVVRGSTNFPFDIGGLSQAARSRAVHGLRGEFVMDKCRSTRAGFEFDVADRGRIRLSDGSLACSCRDFQQTELACRHIYWLVDQLHGSFSARAPPHPGRLQETGQTQFFARVAEKLESSIEEIAKSRDWPYLPGSMSPPDISDDELELMSRPEKARDILSAFSEATLPNEFRLDLVETINQSRTPEQCVVQGDFEATMFRLAVHDEKVYSGLRKVMPSGARADIFFEKVAERLRALFVEFDRYRQTGVVRRNAALEIPVLVVQINARLKQIQDNIRARHPHGAISAAEALMHLFREVVARNNDAFENSDWGRRAPAGETDDDRNLYKQLIDQTGHAETFFILDCLETLPDHILRELSPELGSLASMIHVNGASIPYQTKLQALRTADRSGGRKRPATGTAAIGGKRTR</sequence>
<name>A0ACB8V0P3_9EURO</name>
<proteinExistence type="predicted"/>